<organism evidence="3">
    <name type="scientific">candidate division WOR-3 bacterium</name>
    <dbReference type="NCBI Taxonomy" id="2052148"/>
    <lineage>
        <taxon>Bacteria</taxon>
        <taxon>Bacteria division WOR-3</taxon>
    </lineage>
</organism>
<dbReference type="Gene3D" id="3.30.230.10">
    <property type="match status" value="1"/>
</dbReference>
<accession>A0A7C6A8D3</accession>
<keyword evidence="1" id="KW-0808">Transferase</keyword>
<dbReference type="Pfam" id="PF00288">
    <property type="entry name" value="GHMP_kinases_N"/>
    <property type="match status" value="1"/>
</dbReference>
<dbReference type="EMBL" id="DTLI01000056">
    <property type="protein sequence ID" value="HHS51688.1"/>
    <property type="molecule type" value="Genomic_DNA"/>
</dbReference>
<dbReference type="AlphaFoldDB" id="A0A7C6A8D3"/>
<dbReference type="InterPro" id="IPR006204">
    <property type="entry name" value="GHMP_kinase_N_dom"/>
</dbReference>
<comment type="caution">
    <text evidence="3">The sequence shown here is derived from an EMBL/GenBank/DDBJ whole genome shotgun (WGS) entry which is preliminary data.</text>
</comment>
<reference evidence="3" key="1">
    <citation type="journal article" date="2020" name="mSystems">
        <title>Genome- and Community-Level Interaction Insights into Carbon Utilization and Element Cycling Functions of Hydrothermarchaeota in Hydrothermal Sediment.</title>
        <authorList>
            <person name="Zhou Z."/>
            <person name="Liu Y."/>
            <person name="Xu W."/>
            <person name="Pan J."/>
            <person name="Luo Z.H."/>
            <person name="Li M."/>
        </authorList>
    </citation>
    <scope>NUCLEOTIDE SEQUENCE [LARGE SCALE GENOMIC DNA]</scope>
    <source>
        <strain evidence="3">SpSt-876</strain>
    </source>
</reference>
<evidence type="ECO:0000256" key="1">
    <source>
        <dbReference type="ARBA" id="ARBA00022777"/>
    </source>
</evidence>
<proteinExistence type="inferred from homology"/>
<protein>
    <recommendedName>
        <fullName evidence="2">GHMP kinase N-terminal domain-containing protein</fullName>
    </recommendedName>
</protein>
<dbReference type="PANTHER" id="PTHR42282:SF1">
    <property type="entry name" value="PANTOATE KINASE"/>
    <property type="match status" value="1"/>
</dbReference>
<dbReference type="HAMAP" id="MF_02223">
    <property type="entry name" value="Pantoate_kinase"/>
    <property type="match status" value="1"/>
</dbReference>
<dbReference type="InterPro" id="IPR020568">
    <property type="entry name" value="Ribosomal_Su5_D2-typ_SF"/>
</dbReference>
<dbReference type="GO" id="GO:0016301">
    <property type="term" value="F:kinase activity"/>
    <property type="evidence" value="ECO:0007669"/>
    <property type="project" value="UniProtKB-KW"/>
</dbReference>
<name>A0A7C6A8D3_UNCW3</name>
<evidence type="ECO:0000259" key="2">
    <source>
        <dbReference type="Pfam" id="PF00288"/>
    </source>
</evidence>
<dbReference type="InterPro" id="IPR012043">
    <property type="entry name" value="PoK"/>
</dbReference>
<dbReference type="InterPro" id="IPR014721">
    <property type="entry name" value="Ribsml_uS5_D2-typ_fold_subgr"/>
</dbReference>
<dbReference type="GO" id="GO:0005524">
    <property type="term" value="F:ATP binding"/>
    <property type="evidence" value="ECO:0007669"/>
    <property type="project" value="InterPro"/>
</dbReference>
<sequence>MLKREIGQAFAPGHITGFFEICDDSKNPMLVGSRGAGVCIDKGVKTSVQLMPKNIQKQIKIQINTNPMRVESPKIRLRRIKTQFADCSTRVSQEVVNMLIEPIQRSIRARQINLLIDHEVEIPIGCGLGASGAGALSLALALNHLFGLGSSLEMGQVAHRAEIKCKTGLGTVSAQFTGGFELRKEPGAPGFGVVKKLKISEDYRVVCLVVKKMPTPKLLVDKQLKKRINENGARALNLFLKEPTVEGFMKVSRDFAESVGLISPNIRKILAVTDKNGIVCSQAMFGETIFAIVHQSLAPKLSEIFHRIAPNPHWIINAGISREGASVLEWRRQ</sequence>
<dbReference type="PIRSF" id="PIRSF016896">
    <property type="entry name" value="GHMP_arc_MJ0969"/>
    <property type="match status" value="1"/>
</dbReference>
<feature type="domain" description="GHMP kinase N-terminal" evidence="2">
    <location>
        <begin position="114"/>
        <end position="179"/>
    </location>
</feature>
<gene>
    <name evidence="3" type="ORF">ENW73_02315</name>
</gene>
<dbReference type="SUPFAM" id="SSF54211">
    <property type="entry name" value="Ribosomal protein S5 domain 2-like"/>
    <property type="match status" value="1"/>
</dbReference>
<dbReference type="PANTHER" id="PTHR42282">
    <property type="entry name" value="PANTOATE KINASE-RELATED"/>
    <property type="match status" value="1"/>
</dbReference>
<keyword evidence="1" id="KW-0418">Kinase</keyword>
<evidence type="ECO:0000313" key="3">
    <source>
        <dbReference type="EMBL" id="HHS51688.1"/>
    </source>
</evidence>